<evidence type="ECO:0000313" key="2">
    <source>
        <dbReference type="Proteomes" id="UP000176998"/>
    </source>
</evidence>
<dbReference type="GeneID" id="34558829"/>
<gene>
    <name evidence="1" type="ORF">CORC01_05677</name>
</gene>
<sequence>MSSSQGNRALWLSSYTKPLKIVNLPMPGAPTGTVVAKISPGANRALRYTHLAHTGHHPQLNIHPPFVLNLNAIGPGAANVKPGDLAHIDATTRGRDEPVNVMVKIGHLAGVGNAGQKLLKEWGDGSPQ</sequence>
<accession>A0A1G4BC97</accession>
<dbReference type="Proteomes" id="UP000176998">
    <property type="component" value="Unassembled WGS sequence"/>
</dbReference>
<dbReference type="OrthoDB" id="5407715at2759"/>
<dbReference type="EMBL" id="MJBS01000040">
    <property type="protein sequence ID" value="OHE98987.1"/>
    <property type="molecule type" value="Genomic_DNA"/>
</dbReference>
<name>A0A1G4BC97_9PEZI</name>
<organism evidence="1 2">
    <name type="scientific">Colletotrichum orchidophilum</name>
    <dbReference type="NCBI Taxonomy" id="1209926"/>
    <lineage>
        <taxon>Eukaryota</taxon>
        <taxon>Fungi</taxon>
        <taxon>Dikarya</taxon>
        <taxon>Ascomycota</taxon>
        <taxon>Pezizomycotina</taxon>
        <taxon>Sordariomycetes</taxon>
        <taxon>Hypocreomycetidae</taxon>
        <taxon>Glomerellales</taxon>
        <taxon>Glomerellaceae</taxon>
        <taxon>Colletotrichum</taxon>
    </lineage>
</organism>
<dbReference type="RefSeq" id="XP_022476136.1">
    <property type="nucleotide sequence ID" value="XM_022617319.1"/>
</dbReference>
<protein>
    <submittedName>
        <fullName evidence="1">Uncharacterized protein</fullName>
    </submittedName>
</protein>
<dbReference type="STRING" id="1209926.A0A1G4BC97"/>
<proteinExistence type="predicted"/>
<keyword evidence="2" id="KW-1185">Reference proteome</keyword>
<comment type="caution">
    <text evidence="1">The sequence shown here is derived from an EMBL/GenBank/DDBJ whole genome shotgun (WGS) entry which is preliminary data.</text>
</comment>
<reference evidence="1 2" key="1">
    <citation type="submission" date="2016-09" db="EMBL/GenBank/DDBJ databases">
        <authorList>
            <person name="Capua I."/>
            <person name="De Benedictis P."/>
            <person name="Joannis T."/>
            <person name="Lombin L.H."/>
            <person name="Cattoli G."/>
        </authorList>
    </citation>
    <scope>NUCLEOTIDE SEQUENCE [LARGE SCALE GENOMIC DNA]</scope>
    <source>
        <strain evidence="1 2">IMI 309357</strain>
    </source>
</reference>
<evidence type="ECO:0000313" key="1">
    <source>
        <dbReference type="EMBL" id="OHE98987.1"/>
    </source>
</evidence>
<dbReference type="AlphaFoldDB" id="A0A1G4BC97"/>